<evidence type="ECO:0000256" key="3">
    <source>
        <dbReference type="ARBA" id="ARBA00011956"/>
    </source>
</evidence>
<dbReference type="NCBIfam" id="TIGR00218">
    <property type="entry name" value="manA"/>
    <property type="match status" value="1"/>
</dbReference>
<feature type="binding site" evidence="8">
    <location>
        <position position="266"/>
    </location>
    <ligand>
        <name>Zn(2+)</name>
        <dbReference type="ChEBI" id="CHEBI:29105"/>
    </ligand>
</feature>
<keyword evidence="5 8" id="KW-0862">Zinc</keyword>
<sequence>MLQDRIFELKGKVQHYAWGGFEFIPNWLQVPNNPPLPCAEYWMGAHPSAPSLLKNGGEIIDLNYLIQQLPDVAVGKETWQRFGELPYLFKILDVKEMLSIQVHPSKAEAEKGFAAEEAAGIPINAPNRNYKDKNHKPEVMVALSEFWLLHGFLQPDVLKRVLHSVPAFEPLAALFEKEGYRALYQHVMELPQQQVNIMLLPLVLAERQKYKAGQLTKSQPGWWVAKLYEGQEFVGDIDRGVFSIYFFNIVQVQPGGAVFQGAGVPHAYLEGQNVELMANSDNVLRGGLTPKHVDVPELLKHTVFEGITPVVMQGEDTGKGERLYHCPVPDFGISKLQLAAGQTLRHISSSLEIIVVMAGTLRVSGRGMVTVGKGGTVAILAAEAYELQAVEPVLAYRAFVPR</sequence>
<gene>
    <name evidence="10" type="ORF">GCM10011379_02560</name>
</gene>
<evidence type="ECO:0000259" key="9">
    <source>
        <dbReference type="Pfam" id="PF20511"/>
    </source>
</evidence>
<dbReference type="GO" id="GO:0008270">
    <property type="term" value="F:zinc ion binding"/>
    <property type="evidence" value="ECO:0007669"/>
    <property type="project" value="InterPro"/>
</dbReference>
<reference evidence="10" key="2">
    <citation type="submission" date="2020-09" db="EMBL/GenBank/DDBJ databases">
        <authorList>
            <person name="Sun Q."/>
            <person name="Zhou Y."/>
        </authorList>
    </citation>
    <scope>NUCLEOTIDE SEQUENCE</scope>
    <source>
        <strain evidence="10">CGMCC 1.15290</strain>
    </source>
</reference>
<dbReference type="InterPro" id="IPR011051">
    <property type="entry name" value="RmlC_Cupin_sf"/>
</dbReference>
<dbReference type="Gene3D" id="1.10.441.10">
    <property type="entry name" value="Phosphomannose Isomerase, domain 2"/>
    <property type="match status" value="1"/>
</dbReference>
<dbReference type="GO" id="GO:0005975">
    <property type="term" value="P:carbohydrate metabolic process"/>
    <property type="evidence" value="ECO:0007669"/>
    <property type="project" value="InterPro"/>
</dbReference>
<keyword evidence="4 8" id="KW-0479">Metal-binding</keyword>
<proteinExistence type="inferred from homology"/>
<dbReference type="PIRSF" id="PIRSF001480">
    <property type="entry name" value="Mannose-6-phosphate_isomerase"/>
    <property type="match status" value="1"/>
</dbReference>
<keyword evidence="6 10" id="KW-0413">Isomerase</keyword>
<protein>
    <recommendedName>
        <fullName evidence="3">mannose-6-phosphate isomerase</fullName>
        <ecNumber evidence="3">5.3.1.8</ecNumber>
    </recommendedName>
</protein>
<feature type="binding site" evidence="8">
    <location>
        <position position="138"/>
    </location>
    <ligand>
        <name>Zn(2+)</name>
        <dbReference type="ChEBI" id="CHEBI:29105"/>
    </ligand>
</feature>
<keyword evidence="11" id="KW-1185">Reference proteome</keyword>
<dbReference type="Pfam" id="PF20511">
    <property type="entry name" value="PMI_typeI_cat"/>
    <property type="match status" value="1"/>
</dbReference>
<dbReference type="SUPFAM" id="SSF51182">
    <property type="entry name" value="RmlC-like cupins"/>
    <property type="match status" value="1"/>
</dbReference>
<dbReference type="InterPro" id="IPR046457">
    <property type="entry name" value="PMI_typeI_cat"/>
</dbReference>
<evidence type="ECO:0000313" key="11">
    <source>
        <dbReference type="Proteomes" id="UP000627292"/>
    </source>
</evidence>
<feature type="binding site" evidence="8">
    <location>
        <position position="101"/>
    </location>
    <ligand>
        <name>Zn(2+)</name>
        <dbReference type="ChEBI" id="CHEBI:29105"/>
    </ligand>
</feature>
<feature type="active site" evidence="7">
    <location>
        <position position="285"/>
    </location>
</feature>
<dbReference type="PROSITE" id="PS00965">
    <property type="entry name" value="PMI_I_1"/>
    <property type="match status" value="1"/>
</dbReference>
<feature type="binding site" evidence="8">
    <location>
        <position position="103"/>
    </location>
    <ligand>
        <name>Zn(2+)</name>
        <dbReference type="ChEBI" id="CHEBI:29105"/>
    </ligand>
</feature>
<dbReference type="CDD" id="cd07011">
    <property type="entry name" value="cupin_PMI_type_I_N"/>
    <property type="match status" value="1"/>
</dbReference>
<evidence type="ECO:0000256" key="5">
    <source>
        <dbReference type="ARBA" id="ARBA00022833"/>
    </source>
</evidence>
<evidence type="ECO:0000256" key="4">
    <source>
        <dbReference type="ARBA" id="ARBA00022723"/>
    </source>
</evidence>
<feature type="domain" description="Phosphomannose isomerase type I catalytic" evidence="9">
    <location>
        <begin position="6"/>
        <end position="152"/>
    </location>
</feature>
<dbReference type="EMBL" id="BMIB01000001">
    <property type="protein sequence ID" value="GGH57651.1"/>
    <property type="molecule type" value="Genomic_DNA"/>
</dbReference>
<dbReference type="InterPro" id="IPR016305">
    <property type="entry name" value="Mannose-6-P_Isomerase"/>
</dbReference>
<evidence type="ECO:0000256" key="8">
    <source>
        <dbReference type="PIRSR" id="PIRSR001480-2"/>
    </source>
</evidence>
<dbReference type="EC" id="5.3.1.8" evidence="3"/>
<comment type="cofactor">
    <cofactor evidence="8">
        <name>Zn(2+)</name>
        <dbReference type="ChEBI" id="CHEBI:29105"/>
    </cofactor>
    <text evidence="8">Binds 1 zinc ion per subunit.</text>
</comment>
<evidence type="ECO:0000256" key="1">
    <source>
        <dbReference type="ARBA" id="ARBA00000757"/>
    </source>
</evidence>
<evidence type="ECO:0000256" key="6">
    <source>
        <dbReference type="ARBA" id="ARBA00023235"/>
    </source>
</evidence>
<comment type="caution">
    <text evidence="10">The sequence shown here is derived from an EMBL/GenBank/DDBJ whole genome shotgun (WGS) entry which is preliminary data.</text>
</comment>
<dbReference type="PRINTS" id="PR00714">
    <property type="entry name" value="MAN6PISMRASE"/>
</dbReference>
<dbReference type="PANTHER" id="PTHR10309">
    <property type="entry name" value="MANNOSE-6-PHOSPHATE ISOMERASE"/>
    <property type="match status" value="1"/>
</dbReference>
<comment type="similarity">
    <text evidence="2">Belongs to the mannose-6-phosphate isomerase type 1 family.</text>
</comment>
<evidence type="ECO:0000313" key="10">
    <source>
        <dbReference type="EMBL" id="GGH57651.1"/>
    </source>
</evidence>
<dbReference type="GO" id="GO:0009298">
    <property type="term" value="P:GDP-mannose biosynthetic process"/>
    <property type="evidence" value="ECO:0007669"/>
    <property type="project" value="InterPro"/>
</dbReference>
<dbReference type="PANTHER" id="PTHR10309:SF0">
    <property type="entry name" value="MANNOSE-6-PHOSPHATE ISOMERASE"/>
    <property type="match status" value="1"/>
</dbReference>
<dbReference type="GO" id="GO:0005829">
    <property type="term" value="C:cytosol"/>
    <property type="evidence" value="ECO:0007669"/>
    <property type="project" value="TreeGrafter"/>
</dbReference>
<name>A0A917IN81_9BACT</name>
<dbReference type="Proteomes" id="UP000627292">
    <property type="component" value="Unassembled WGS sequence"/>
</dbReference>
<reference evidence="10" key="1">
    <citation type="journal article" date="2014" name="Int. J. Syst. Evol. Microbiol.">
        <title>Complete genome sequence of Corynebacterium casei LMG S-19264T (=DSM 44701T), isolated from a smear-ripened cheese.</title>
        <authorList>
            <consortium name="US DOE Joint Genome Institute (JGI-PGF)"/>
            <person name="Walter F."/>
            <person name="Albersmeier A."/>
            <person name="Kalinowski J."/>
            <person name="Ruckert C."/>
        </authorList>
    </citation>
    <scope>NUCLEOTIDE SEQUENCE</scope>
    <source>
        <strain evidence="10">CGMCC 1.15290</strain>
    </source>
</reference>
<dbReference type="InterPro" id="IPR014710">
    <property type="entry name" value="RmlC-like_jellyroll"/>
</dbReference>
<comment type="catalytic activity">
    <reaction evidence="1">
        <text>D-mannose 6-phosphate = D-fructose 6-phosphate</text>
        <dbReference type="Rhea" id="RHEA:12356"/>
        <dbReference type="ChEBI" id="CHEBI:58735"/>
        <dbReference type="ChEBI" id="CHEBI:61527"/>
        <dbReference type="EC" id="5.3.1.8"/>
    </reaction>
</comment>
<dbReference type="Gene3D" id="2.60.120.10">
    <property type="entry name" value="Jelly Rolls"/>
    <property type="match status" value="2"/>
</dbReference>
<dbReference type="GO" id="GO:0004476">
    <property type="term" value="F:mannose-6-phosphate isomerase activity"/>
    <property type="evidence" value="ECO:0007669"/>
    <property type="project" value="UniProtKB-EC"/>
</dbReference>
<dbReference type="InterPro" id="IPR018050">
    <property type="entry name" value="Pmannose_isomerase-type1_CS"/>
</dbReference>
<dbReference type="InterPro" id="IPR001250">
    <property type="entry name" value="Man6P_Isoase-1"/>
</dbReference>
<dbReference type="RefSeq" id="WP_188949927.1">
    <property type="nucleotide sequence ID" value="NZ_BMIB01000001.1"/>
</dbReference>
<evidence type="ECO:0000256" key="2">
    <source>
        <dbReference type="ARBA" id="ARBA00010772"/>
    </source>
</evidence>
<organism evidence="10 11">
    <name type="scientific">Filimonas zeae</name>
    <dbReference type="NCBI Taxonomy" id="1737353"/>
    <lineage>
        <taxon>Bacteria</taxon>
        <taxon>Pseudomonadati</taxon>
        <taxon>Bacteroidota</taxon>
        <taxon>Chitinophagia</taxon>
        <taxon>Chitinophagales</taxon>
        <taxon>Chitinophagaceae</taxon>
        <taxon>Filimonas</taxon>
    </lineage>
</organism>
<dbReference type="AlphaFoldDB" id="A0A917IN81"/>
<evidence type="ECO:0000256" key="7">
    <source>
        <dbReference type="PIRSR" id="PIRSR001480-1"/>
    </source>
</evidence>
<accession>A0A917IN81</accession>